<feature type="transmembrane region" description="Helical" evidence="1">
    <location>
        <begin position="31"/>
        <end position="54"/>
    </location>
</feature>
<evidence type="ECO:0000313" key="3">
    <source>
        <dbReference type="Proteomes" id="UP001432027"/>
    </source>
</evidence>
<reference evidence="2" key="1">
    <citation type="submission" date="2023-10" db="EMBL/GenBank/DDBJ databases">
        <title>Genome assembly of Pristionchus species.</title>
        <authorList>
            <person name="Yoshida K."/>
            <person name="Sommer R.J."/>
        </authorList>
    </citation>
    <scope>NUCLEOTIDE SEQUENCE</scope>
    <source>
        <strain evidence="2">RS0144</strain>
    </source>
</reference>
<dbReference type="EMBL" id="BTSX01000006">
    <property type="protein sequence ID" value="GMT06810.1"/>
    <property type="molecule type" value="Genomic_DNA"/>
</dbReference>
<keyword evidence="3" id="KW-1185">Reference proteome</keyword>
<organism evidence="2 3">
    <name type="scientific">Pristionchus entomophagus</name>
    <dbReference type="NCBI Taxonomy" id="358040"/>
    <lineage>
        <taxon>Eukaryota</taxon>
        <taxon>Metazoa</taxon>
        <taxon>Ecdysozoa</taxon>
        <taxon>Nematoda</taxon>
        <taxon>Chromadorea</taxon>
        <taxon>Rhabditida</taxon>
        <taxon>Rhabditina</taxon>
        <taxon>Diplogasteromorpha</taxon>
        <taxon>Diplogasteroidea</taxon>
        <taxon>Neodiplogasteridae</taxon>
        <taxon>Pristionchus</taxon>
    </lineage>
</organism>
<keyword evidence="1" id="KW-0472">Membrane</keyword>
<name>A0AAV5ULS8_9BILA</name>
<dbReference type="Proteomes" id="UP001432027">
    <property type="component" value="Unassembled WGS sequence"/>
</dbReference>
<sequence>MSVAIAEKTLILPSAEVVEELERNELRTKRIVRIGFITLAAIFIPLFIVGIFPLGSGDHAPFHLFH</sequence>
<keyword evidence="1" id="KW-0812">Transmembrane</keyword>
<protein>
    <submittedName>
        <fullName evidence="2">Uncharacterized protein</fullName>
    </submittedName>
</protein>
<keyword evidence="1" id="KW-1133">Transmembrane helix</keyword>
<evidence type="ECO:0000313" key="2">
    <source>
        <dbReference type="EMBL" id="GMT06810.1"/>
    </source>
</evidence>
<gene>
    <name evidence="2" type="ORF">PENTCL1PPCAC_28984</name>
</gene>
<dbReference type="AlphaFoldDB" id="A0AAV5ULS8"/>
<evidence type="ECO:0000256" key="1">
    <source>
        <dbReference type="SAM" id="Phobius"/>
    </source>
</evidence>
<accession>A0AAV5ULS8</accession>
<proteinExistence type="predicted"/>
<comment type="caution">
    <text evidence="2">The sequence shown here is derived from an EMBL/GenBank/DDBJ whole genome shotgun (WGS) entry which is preliminary data.</text>
</comment>